<evidence type="ECO:0000313" key="3">
    <source>
        <dbReference type="Proteomes" id="UP000265562"/>
    </source>
</evidence>
<dbReference type="AlphaFoldDB" id="A0A385Q1K8"/>
<organism evidence="2 3">
    <name type="scientific">Lachnoanaerobaculum umeaense</name>
    <dbReference type="NCBI Taxonomy" id="617123"/>
    <lineage>
        <taxon>Bacteria</taxon>
        <taxon>Bacillati</taxon>
        <taxon>Bacillota</taxon>
        <taxon>Clostridia</taxon>
        <taxon>Lachnospirales</taxon>
        <taxon>Lachnospiraceae</taxon>
        <taxon>Lachnoanaerobaculum</taxon>
    </lineage>
</organism>
<accession>A0A385Q1K8</accession>
<name>A0A385Q1K8_9FIRM</name>
<evidence type="ECO:0000313" key="2">
    <source>
        <dbReference type="EMBL" id="AYB00213.1"/>
    </source>
</evidence>
<sequence length="120" mass="13605">MDGKKEDIVKEEPKVDAAEEPKEVIEDNTESDAALINTKRERLSNVVYVGPKVSGVIQQFDTFSGNVPESIEEFSNKYNTIRALFIPISDFAKAFREVKEKGSALYNLYMRAKEEINDNL</sequence>
<dbReference type="RefSeq" id="WP_111524798.1">
    <property type="nucleotide sequence ID" value="NZ_CP032364.1"/>
</dbReference>
<gene>
    <name evidence="2" type="ORF">D4A81_09855</name>
</gene>
<proteinExistence type="predicted"/>
<keyword evidence="3" id="KW-1185">Reference proteome</keyword>
<feature type="compositionally biased region" description="Basic and acidic residues" evidence="1">
    <location>
        <begin position="1"/>
        <end position="25"/>
    </location>
</feature>
<evidence type="ECO:0000256" key="1">
    <source>
        <dbReference type="SAM" id="MobiDB-lite"/>
    </source>
</evidence>
<dbReference type="KEGG" id="lua:D4A81_09855"/>
<dbReference type="EMBL" id="CP032364">
    <property type="protein sequence ID" value="AYB00213.1"/>
    <property type="molecule type" value="Genomic_DNA"/>
</dbReference>
<dbReference type="Proteomes" id="UP000265562">
    <property type="component" value="Chromosome"/>
</dbReference>
<feature type="region of interest" description="Disordered" evidence="1">
    <location>
        <begin position="1"/>
        <end position="30"/>
    </location>
</feature>
<protein>
    <submittedName>
        <fullName evidence="2">Uncharacterized protein</fullName>
    </submittedName>
</protein>
<reference evidence="2 3" key="1">
    <citation type="submission" date="2018-09" db="EMBL/GenBank/DDBJ databases">
        <title>Genome sequencing of Lachnoanaerobaculum umeaense DSM 23576.</title>
        <authorList>
            <person name="Kook J.-K."/>
            <person name="Park S.-N."/>
            <person name="Lim Y.K."/>
        </authorList>
    </citation>
    <scope>NUCLEOTIDE SEQUENCE [LARGE SCALE GENOMIC DNA]</scope>
    <source>
        <strain evidence="3">DSM 23576 \ CCUG 58757</strain>
    </source>
</reference>
<dbReference type="OrthoDB" id="1957590at2"/>